<feature type="compositionally biased region" description="Pro residues" evidence="1">
    <location>
        <begin position="177"/>
        <end position="186"/>
    </location>
</feature>
<protein>
    <submittedName>
        <fullName evidence="2">Uncharacterized protein</fullName>
    </submittedName>
</protein>
<evidence type="ECO:0000256" key="1">
    <source>
        <dbReference type="SAM" id="MobiDB-lite"/>
    </source>
</evidence>
<feature type="region of interest" description="Disordered" evidence="1">
    <location>
        <begin position="1"/>
        <end position="91"/>
    </location>
</feature>
<dbReference type="EMBL" id="KZ678141">
    <property type="protein sequence ID" value="PSN62632.1"/>
    <property type="molecule type" value="Genomic_DNA"/>
</dbReference>
<name>A0A2T2NB12_CORCC</name>
<feature type="region of interest" description="Disordered" evidence="1">
    <location>
        <begin position="132"/>
        <end position="186"/>
    </location>
</feature>
<dbReference type="Proteomes" id="UP000240883">
    <property type="component" value="Unassembled WGS sequence"/>
</dbReference>
<evidence type="ECO:0000313" key="2">
    <source>
        <dbReference type="EMBL" id="PSN62632.1"/>
    </source>
</evidence>
<keyword evidence="3" id="KW-1185">Reference proteome</keyword>
<reference evidence="2 3" key="1">
    <citation type="journal article" date="2018" name="Front. Microbiol.">
        <title>Genome-Wide Analysis of Corynespora cassiicola Leaf Fall Disease Putative Effectors.</title>
        <authorList>
            <person name="Lopez D."/>
            <person name="Ribeiro S."/>
            <person name="Label P."/>
            <person name="Fumanal B."/>
            <person name="Venisse J.S."/>
            <person name="Kohler A."/>
            <person name="de Oliveira R.R."/>
            <person name="Labutti K."/>
            <person name="Lipzen A."/>
            <person name="Lail K."/>
            <person name="Bauer D."/>
            <person name="Ohm R.A."/>
            <person name="Barry K.W."/>
            <person name="Spatafora J."/>
            <person name="Grigoriev I.V."/>
            <person name="Martin F.M."/>
            <person name="Pujade-Renaud V."/>
        </authorList>
    </citation>
    <scope>NUCLEOTIDE SEQUENCE [LARGE SCALE GENOMIC DNA]</scope>
    <source>
        <strain evidence="2 3">Philippines</strain>
    </source>
</reference>
<evidence type="ECO:0000313" key="3">
    <source>
        <dbReference type="Proteomes" id="UP000240883"/>
    </source>
</evidence>
<proteinExistence type="predicted"/>
<accession>A0A2T2NB12</accession>
<feature type="compositionally biased region" description="Polar residues" evidence="1">
    <location>
        <begin position="33"/>
        <end position="53"/>
    </location>
</feature>
<sequence length="186" mass="20273">MGNKHASSSTVEPTSPPPHTFQALCSFPGPPHHTSSGLTNHNHTASTVHTTASPIAADDRPAAHPRNPRFFFERERKEREDANPPFVPHPLNPLSCAPSPPLPCPEPNLTHPTRCPLSAHSLVSSHLFFVRGRHERASERASRAGQGKAGRARRGREPPNPPMAVDRHHLSGLASRPPLPPPQKRD</sequence>
<gene>
    <name evidence="2" type="ORF">BS50DRAFT_125183</name>
</gene>
<organism evidence="2 3">
    <name type="scientific">Corynespora cassiicola Philippines</name>
    <dbReference type="NCBI Taxonomy" id="1448308"/>
    <lineage>
        <taxon>Eukaryota</taxon>
        <taxon>Fungi</taxon>
        <taxon>Dikarya</taxon>
        <taxon>Ascomycota</taxon>
        <taxon>Pezizomycotina</taxon>
        <taxon>Dothideomycetes</taxon>
        <taxon>Pleosporomycetidae</taxon>
        <taxon>Pleosporales</taxon>
        <taxon>Corynesporascaceae</taxon>
        <taxon>Corynespora</taxon>
    </lineage>
</organism>
<dbReference type="AlphaFoldDB" id="A0A2T2NB12"/>
<feature type="compositionally biased region" description="Basic and acidic residues" evidence="1">
    <location>
        <begin position="71"/>
        <end position="82"/>
    </location>
</feature>